<feature type="non-terminal residue" evidence="2">
    <location>
        <position position="788"/>
    </location>
</feature>
<proteinExistence type="predicted"/>
<dbReference type="PANTHER" id="PTHR36847">
    <property type="entry name" value="AMIDOLIGASE ENZYME"/>
    <property type="match status" value="1"/>
</dbReference>
<reference evidence="2" key="1">
    <citation type="journal article" date="2021" name="J Fungi (Basel)">
        <title>Virulence traits and population genomics of the black yeast Aureobasidium melanogenum.</title>
        <authorList>
            <person name="Cernosa A."/>
            <person name="Sun X."/>
            <person name="Gostincar C."/>
            <person name="Fang C."/>
            <person name="Gunde-Cimerman N."/>
            <person name="Song Z."/>
        </authorList>
    </citation>
    <scope>NUCLEOTIDE SEQUENCE</scope>
    <source>
        <strain evidence="2">EXF-9911</strain>
    </source>
</reference>
<dbReference type="EMBL" id="JAHFXF010000969">
    <property type="protein sequence ID" value="KAG9680462.1"/>
    <property type="molecule type" value="Genomic_DNA"/>
</dbReference>
<dbReference type="OrthoDB" id="412402at2759"/>
<name>A0A9P8J1C5_AURME</name>
<evidence type="ECO:0000256" key="1">
    <source>
        <dbReference type="SAM" id="MobiDB-lite"/>
    </source>
</evidence>
<sequence length="788" mass="86457">MSESINNTAAAGQRITFGTELEFIAIVPKKIRMQYGSSQKYVRSVLSNARVKLPCNNPGCVEGEHEFSLPIHDNNVDGTNDKWTLDTDSSVMLTNGKFGTSLVRDDYGGLELISRVQKFQGTSPCPMGQCYPCTGEPLEWSWRDEIRCFLEVLHEAFTGPGFCILVNETAGLHVHLAYGDIALPVHVVQGLLGTMTALERSFDQVLPTNRISGALSGSKLWNSSNMIEPLPGIHIDGFHTLYKPGTVDSGADFSNFYCPAISTAMFDYLHKQISNKAQGINPDEPQSWAPQNSPTDGVVPVPALSAETAKSIEKDLLSFNVPSWLKLIETPSSGEELKSVYKGVKYNALRLSGIEPCEDSYYKGPPTVEVRTHAGSLDLGEISAWIDLLCSLARWAEMESMENVFSYLLESWSDAEYNICSLARHVGASESTIRQYDFVLHDDYAQRRFEKYTSPPLTFTDNLGSLNRANEEQRRKLFSRENVDEKIRWKLESGRYGPLPTSVLEAQPDSELFSRPEARFLHYNEESQKAWAEVLKNYYQVARKLELTCKDPVDDSGTSSGVSGSSSDASGNSSDVSGTSSGVSSDSSPDGGAKITLDSDNGSVAAGADNAEPESSSSDESEESSESDESEKSHESDGSDDSDGSDEESDEAAKSPVNNITPDESEDDFDDEGWYGLHPGLANAYNNIPGQHLTHLEETVLGMPALPSPTAPNMLDFEDLKTDTIARIHDAFFGAVTIESLVAAESKDEVENIIARAVETQKQMHVLKSVAQEKAIAKKYLNRKDRKE</sequence>
<evidence type="ECO:0000313" key="2">
    <source>
        <dbReference type="EMBL" id="KAG9680462.1"/>
    </source>
</evidence>
<gene>
    <name evidence="2" type="ORF">KCU76_g15149</name>
</gene>
<organism evidence="2 3">
    <name type="scientific">Aureobasidium melanogenum</name>
    <name type="common">Aureobasidium pullulans var. melanogenum</name>
    <dbReference type="NCBI Taxonomy" id="46634"/>
    <lineage>
        <taxon>Eukaryota</taxon>
        <taxon>Fungi</taxon>
        <taxon>Dikarya</taxon>
        <taxon>Ascomycota</taxon>
        <taxon>Pezizomycotina</taxon>
        <taxon>Dothideomycetes</taxon>
        <taxon>Dothideomycetidae</taxon>
        <taxon>Dothideales</taxon>
        <taxon>Saccotheciaceae</taxon>
        <taxon>Aureobasidium</taxon>
    </lineage>
</organism>
<dbReference type="AlphaFoldDB" id="A0A9P8J1C5"/>
<feature type="compositionally biased region" description="Low complexity" evidence="1">
    <location>
        <begin position="555"/>
        <end position="592"/>
    </location>
</feature>
<protein>
    <submittedName>
        <fullName evidence="2">Uncharacterized protein</fullName>
    </submittedName>
</protein>
<feature type="compositionally biased region" description="Acidic residues" evidence="1">
    <location>
        <begin position="638"/>
        <end position="650"/>
    </location>
</feature>
<accession>A0A9P8J1C5</accession>
<feature type="compositionally biased region" description="Acidic residues" evidence="1">
    <location>
        <begin position="617"/>
        <end position="629"/>
    </location>
</feature>
<evidence type="ECO:0000313" key="3">
    <source>
        <dbReference type="Proteomes" id="UP000779574"/>
    </source>
</evidence>
<comment type="caution">
    <text evidence="2">The sequence shown here is derived from an EMBL/GenBank/DDBJ whole genome shotgun (WGS) entry which is preliminary data.</text>
</comment>
<feature type="region of interest" description="Disordered" evidence="1">
    <location>
        <begin position="550"/>
        <end position="675"/>
    </location>
</feature>
<dbReference type="Proteomes" id="UP000779574">
    <property type="component" value="Unassembled WGS sequence"/>
</dbReference>
<reference evidence="2" key="2">
    <citation type="submission" date="2021-08" db="EMBL/GenBank/DDBJ databases">
        <authorList>
            <person name="Gostincar C."/>
            <person name="Sun X."/>
            <person name="Song Z."/>
            <person name="Gunde-Cimerman N."/>
        </authorList>
    </citation>
    <scope>NUCLEOTIDE SEQUENCE</scope>
    <source>
        <strain evidence="2">EXF-9911</strain>
    </source>
</reference>
<feature type="compositionally biased region" description="Acidic residues" evidence="1">
    <location>
        <begin position="663"/>
        <end position="673"/>
    </location>
</feature>
<dbReference type="PANTHER" id="PTHR36847:SF1">
    <property type="entry name" value="AMIDOLIGASE ENZYME"/>
    <property type="match status" value="1"/>
</dbReference>